<dbReference type="Gene3D" id="3.40.50.10810">
    <property type="entry name" value="Tandem AAA-ATPase domain"/>
    <property type="match status" value="1"/>
</dbReference>
<dbReference type="CDD" id="cd18793">
    <property type="entry name" value="SF2_C_SNF"/>
    <property type="match status" value="1"/>
</dbReference>
<keyword evidence="7" id="KW-0347">Helicase</keyword>
<keyword evidence="10" id="KW-0539">Nucleus</keyword>
<evidence type="ECO:0000256" key="7">
    <source>
        <dbReference type="ARBA" id="ARBA00022806"/>
    </source>
</evidence>
<keyword evidence="9" id="KW-0067">ATP-binding</keyword>
<dbReference type="Gene3D" id="3.30.70.2330">
    <property type="match status" value="1"/>
</dbReference>
<comment type="caution">
    <text evidence="17">The sequence shown here is derived from an EMBL/GenBank/DDBJ whole genome shotgun (WGS) entry which is preliminary data.</text>
</comment>
<keyword evidence="5 11" id="KW-0863">Zinc-finger</keyword>
<dbReference type="SMART" id="SM00490">
    <property type="entry name" value="HELICc"/>
    <property type="match status" value="1"/>
</dbReference>
<dbReference type="InterPro" id="IPR014001">
    <property type="entry name" value="Helicase_ATP-bd"/>
</dbReference>
<feature type="domain" description="Helicase ATP-binding" evidence="15">
    <location>
        <begin position="431"/>
        <end position="627"/>
    </location>
</feature>
<dbReference type="Gene3D" id="3.30.1740.10">
    <property type="entry name" value="Zinc finger, PARP-type"/>
    <property type="match status" value="1"/>
</dbReference>
<dbReference type="InterPro" id="IPR050628">
    <property type="entry name" value="SNF2_RAD54_helicase_TF"/>
</dbReference>
<dbReference type="InterPro" id="IPR049730">
    <property type="entry name" value="SNF2/RAD54-like_C"/>
</dbReference>
<sequence length="1114" mass="123341">MTHVLQGSPLQVGTLRYGRVISSEYGEEVEWRHWGCVTPDILVGLAVAGLEDIRGWSELKPSDQSKIRTAVATRRINPIDIPSSAQSTQASTAPRQNVASTSILRPQKRKTPPPPSQANQPSGSQVRSAAAPPSTQRIATEDESGADNTEETVDELICQFASKVVGVQYYTGLVGAGEEVVLQREPANRYDRNAIRVLNIGGTQVGHIPRNMASKLAPMLDARKITIEGVTLDGNLGGGRSATFTLNITVKIYGPSDKRLELQNQLSWVPGGGASRRTNNAAPPSSSQPQAGRLSAPNSSQRGPSQTPEQLERIRKQQEALQKAAELREMMSTLEKVNDEGRRSSLLDSLCSIDDVLALPAHSDPPGPEKCNLTVELLKHQKQALLWCLDRESPVLPATVDDKPVQFWQLKENAVLGKQYYFNIATKSPQEAKPVLGRGALFADAMGLGKTLTMLALILETKQDVPSDFSKSTLVVVPLSVLSNWEKQVEDHCAPNALSYCTYYGSSRDKLSANELKKYDVVFTTYQTVTSEHDAEDGRATKKKKIDRTLFDMRWKVGPEVHVDLTELKHLLQRVILDEGHQIRNPKTKMAKAVCALEAQRRWVLTGTPIINSPRDLGSLLTFLRICSPLHDEDMFKRLVIRPLKDGRPEGAELLRELYQEIEQLSADRLRSVLASGTGNAILQSNALGMLTRMRQLALHPGLLPANYLEELRRGDTNQEQPGKVVTPEERYRLQLRLAQWVEDSEECPVCMEIPGEPRITSCAHFFCLPCIREAIMRAPKCPMDRGKLTLEDIFEPLPPTDATQPVLREPESENRTQSSSAKIDQLVHLLQLTPAGEKSLVFSQFTSFLDKIGETLEEQGIPYVRLDGKMSAKRRQEAIARFSVPLKVNSAPARKTTPPPQTSGGRTRRASAKKIDAEAWGANDDDDDDFVMATSEADYSDFDDDSPKGKNSKGKGKQVYPGDDDLGDIAFATNDNPAVMLLSLKAGAVGLNLTVANNVYLMDPWWQEGIESQAIDRVNRIGQSKPVHVYQLISENTVEAKVLDIQERKKNLIKAVRLYTLHLPLRYPLAYGPSQAFSGMKTAETPRQQREARLQDLIELFGIRQQQASQSQA</sequence>
<proteinExistence type="inferred from homology"/>
<feature type="compositionally biased region" description="Polar residues" evidence="12">
    <location>
        <begin position="276"/>
        <end position="309"/>
    </location>
</feature>
<feature type="compositionally biased region" description="Polar residues" evidence="12">
    <location>
        <begin position="117"/>
        <end position="138"/>
    </location>
</feature>
<evidence type="ECO:0000256" key="1">
    <source>
        <dbReference type="ARBA" id="ARBA00004123"/>
    </source>
</evidence>
<evidence type="ECO:0000256" key="10">
    <source>
        <dbReference type="ARBA" id="ARBA00023242"/>
    </source>
</evidence>
<feature type="region of interest" description="Disordered" evidence="12">
    <location>
        <begin position="78"/>
        <end position="150"/>
    </location>
</feature>
<evidence type="ECO:0000256" key="6">
    <source>
        <dbReference type="ARBA" id="ARBA00022801"/>
    </source>
</evidence>
<evidence type="ECO:0000256" key="2">
    <source>
        <dbReference type="ARBA" id="ARBA00007025"/>
    </source>
</evidence>
<reference evidence="17 18" key="1">
    <citation type="submission" date="2024-02" db="EMBL/GenBank/DDBJ databases">
        <title>A draft genome for the cacao thread blight pathogen Marasmius crinis-equi.</title>
        <authorList>
            <person name="Cohen S.P."/>
            <person name="Baruah I.K."/>
            <person name="Amoako-Attah I."/>
            <person name="Bukari Y."/>
            <person name="Meinhardt L.W."/>
            <person name="Bailey B.A."/>
        </authorList>
    </citation>
    <scope>NUCLEOTIDE SEQUENCE [LARGE SCALE GENOMIC DNA]</scope>
    <source>
        <strain evidence="17 18">GH-76</strain>
    </source>
</reference>
<feature type="region of interest" description="Disordered" evidence="12">
    <location>
        <begin position="800"/>
        <end position="821"/>
    </location>
</feature>
<dbReference type="PROSITE" id="PS51194">
    <property type="entry name" value="HELICASE_CTER"/>
    <property type="match status" value="1"/>
</dbReference>
<keyword evidence="8" id="KW-0862">Zinc</keyword>
<accession>A0ABR3FTG4</accession>
<dbReference type="InterPro" id="IPR013083">
    <property type="entry name" value="Znf_RING/FYVE/PHD"/>
</dbReference>
<evidence type="ECO:0000256" key="4">
    <source>
        <dbReference type="ARBA" id="ARBA00022741"/>
    </source>
</evidence>
<dbReference type="InterPro" id="IPR001650">
    <property type="entry name" value="Helicase_C-like"/>
</dbReference>
<dbReference type="Pfam" id="PF00271">
    <property type="entry name" value="Helicase_C"/>
    <property type="match status" value="2"/>
</dbReference>
<evidence type="ECO:0000259" key="14">
    <source>
        <dbReference type="PROSITE" id="PS50089"/>
    </source>
</evidence>
<dbReference type="SMART" id="SM00184">
    <property type="entry name" value="RING"/>
    <property type="match status" value="1"/>
</dbReference>
<dbReference type="SMART" id="SM00487">
    <property type="entry name" value="DEXDc"/>
    <property type="match status" value="1"/>
</dbReference>
<dbReference type="PROSITE" id="PS51192">
    <property type="entry name" value="HELICASE_ATP_BIND_1"/>
    <property type="match status" value="1"/>
</dbReference>
<dbReference type="Proteomes" id="UP001465976">
    <property type="component" value="Unassembled WGS sequence"/>
</dbReference>
<dbReference type="InterPro" id="IPR036957">
    <property type="entry name" value="Znf_PARP_sf"/>
</dbReference>
<evidence type="ECO:0000259" key="13">
    <source>
        <dbReference type="PROSITE" id="PS50064"/>
    </source>
</evidence>
<feature type="region of interest" description="Disordered" evidence="12">
    <location>
        <begin position="890"/>
        <end position="961"/>
    </location>
</feature>
<feature type="compositionally biased region" description="Polar residues" evidence="12">
    <location>
        <begin position="94"/>
        <end position="104"/>
    </location>
</feature>
<dbReference type="PANTHER" id="PTHR45626:SF17">
    <property type="entry name" value="HELICASE-LIKE TRANSCRIPTION FACTOR"/>
    <property type="match status" value="1"/>
</dbReference>
<feature type="region of interest" description="Disordered" evidence="12">
    <location>
        <begin position="268"/>
        <end position="320"/>
    </location>
</feature>
<dbReference type="InterPro" id="IPR000330">
    <property type="entry name" value="SNF2_N"/>
</dbReference>
<comment type="subcellular location">
    <subcellularLocation>
        <location evidence="1">Nucleus</location>
    </subcellularLocation>
</comment>
<protein>
    <submittedName>
        <fullName evidence="17">Uncharacterized protein</fullName>
    </submittedName>
</protein>
<dbReference type="InterPro" id="IPR014905">
    <property type="entry name" value="HIRAN"/>
</dbReference>
<keyword evidence="18" id="KW-1185">Reference proteome</keyword>
<evidence type="ECO:0000256" key="5">
    <source>
        <dbReference type="ARBA" id="ARBA00022771"/>
    </source>
</evidence>
<evidence type="ECO:0000313" key="18">
    <source>
        <dbReference type="Proteomes" id="UP001465976"/>
    </source>
</evidence>
<dbReference type="PROSITE" id="PS00518">
    <property type="entry name" value="ZF_RING_1"/>
    <property type="match status" value="1"/>
</dbReference>
<evidence type="ECO:0000256" key="3">
    <source>
        <dbReference type="ARBA" id="ARBA00022723"/>
    </source>
</evidence>
<dbReference type="InterPro" id="IPR001510">
    <property type="entry name" value="Znf_PARP"/>
</dbReference>
<keyword evidence="3" id="KW-0479">Metal-binding</keyword>
<evidence type="ECO:0000259" key="15">
    <source>
        <dbReference type="PROSITE" id="PS51192"/>
    </source>
</evidence>
<evidence type="ECO:0000256" key="8">
    <source>
        <dbReference type="ARBA" id="ARBA00022833"/>
    </source>
</evidence>
<dbReference type="InterPro" id="IPR017907">
    <property type="entry name" value="Znf_RING_CS"/>
</dbReference>
<dbReference type="SUPFAM" id="SSF57850">
    <property type="entry name" value="RING/U-box"/>
    <property type="match status" value="1"/>
</dbReference>
<evidence type="ECO:0000256" key="12">
    <source>
        <dbReference type="SAM" id="MobiDB-lite"/>
    </source>
</evidence>
<feature type="domain" description="Helicase C-terminal" evidence="16">
    <location>
        <begin position="823"/>
        <end position="1065"/>
    </location>
</feature>
<evidence type="ECO:0000259" key="16">
    <source>
        <dbReference type="PROSITE" id="PS51194"/>
    </source>
</evidence>
<dbReference type="PANTHER" id="PTHR45626">
    <property type="entry name" value="TRANSCRIPTION TERMINATION FACTOR 2-RELATED"/>
    <property type="match status" value="1"/>
</dbReference>
<dbReference type="Pfam" id="PF00176">
    <property type="entry name" value="SNF2-rel_dom"/>
    <property type="match status" value="1"/>
</dbReference>
<dbReference type="InterPro" id="IPR027417">
    <property type="entry name" value="P-loop_NTPase"/>
</dbReference>
<dbReference type="Gene3D" id="3.30.40.10">
    <property type="entry name" value="Zinc/RING finger domain, C3HC4 (zinc finger)"/>
    <property type="match status" value="1"/>
</dbReference>
<feature type="compositionally biased region" description="Low complexity" evidence="12">
    <location>
        <begin position="83"/>
        <end position="93"/>
    </location>
</feature>
<evidence type="ECO:0000256" key="11">
    <source>
        <dbReference type="PROSITE-ProRule" id="PRU00175"/>
    </source>
</evidence>
<dbReference type="Pfam" id="PF08797">
    <property type="entry name" value="HIRAN"/>
    <property type="match status" value="1"/>
</dbReference>
<keyword evidence="4" id="KW-0547">Nucleotide-binding</keyword>
<dbReference type="InterPro" id="IPR038718">
    <property type="entry name" value="SNF2-like_sf"/>
</dbReference>
<dbReference type="SMART" id="SM00910">
    <property type="entry name" value="HIRAN"/>
    <property type="match status" value="1"/>
</dbReference>
<dbReference type="SMART" id="SM01336">
    <property type="entry name" value="zf-PARP"/>
    <property type="match status" value="1"/>
</dbReference>
<comment type="similarity">
    <text evidence="2">Belongs to the SNF2/RAD54 helicase family.</text>
</comment>
<dbReference type="EMBL" id="JBAHYK010000086">
    <property type="protein sequence ID" value="KAL0578764.1"/>
    <property type="molecule type" value="Genomic_DNA"/>
</dbReference>
<gene>
    <name evidence="17" type="ORF">V5O48_003262</name>
</gene>
<dbReference type="InterPro" id="IPR001841">
    <property type="entry name" value="Znf_RING"/>
</dbReference>
<feature type="domain" description="RING-type" evidence="14">
    <location>
        <begin position="748"/>
        <end position="786"/>
    </location>
</feature>
<keyword evidence="6" id="KW-0378">Hydrolase</keyword>
<dbReference type="PROSITE" id="PS50064">
    <property type="entry name" value="ZF_PARP_2"/>
    <property type="match status" value="1"/>
</dbReference>
<dbReference type="InterPro" id="IPR018957">
    <property type="entry name" value="Znf_C3HC4_RING-type"/>
</dbReference>
<dbReference type="Pfam" id="PF00097">
    <property type="entry name" value="zf-C3HC4"/>
    <property type="match status" value="1"/>
</dbReference>
<dbReference type="SUPFAM" id="SSF52540">
    <property type="entry name" value="P-loop containing nucleoside triphosphate hydrolases"/>
    <property type="match status" value="2"/>
</dbReference>
<evidence type="ECO:0000313" key="17">
    <source>
        <dbReference type="EMBL" id="KAL0578764.1"/>
    </source>
</evidence>
<feature type="domain" description="PARP-type" evidence="13">
    <location>
        <begin position="24"/>
        <end position="75"/>
    </location>
</feature>
<dbReference type="PROSITE" id="PS50089">
    <property type="entry name" value="ZF_RING_2"/>
    <property type="match status" value="1"/>
</dbReference>
<evidence type="ECO:0000256" key="9">
    <source>
        <dbReference type="ARBA" id="ARBA00022840"/>
    </source>
</evidence>
<dbReference type="SUPFAM" id="SSF57716">
    <property type="entry name" value="Glucocorticoid receptor-like (DNA-binding domain)"/>
    <property type="match status" value="1"/>
</dbReference>
<feature type="compositionally biased region" description="Acidic residues" evidence="12">
    <location>
        <begin position="141"/>
        <end position="150"/>
    </location>
</feature>
<dbReference type="Gene3D" id="3.40.50.300">
    <property type="entry name" value="P-loop containing nucleotide triphosphate hydrolases"/>
    <property type="match status" value="1"/>
</dbReference>
<name>A0ABR3FTG4_9AGAR</name>
<organism evidence="17 18">
    <name type="scientific">Marasmius crinis-equi</name>
    <dbReference type="NCBI Taxonomy" id="585013"/>
    <lineage>
        <taxon>Eukaryota</taxon>
        <taxon>Fungi</taxon>
        <taxon>Dikarya</taxon>
        <taxon>Basidiomycota</taxon>
        <taxon>Agaricomycotina</taxon>
        <taxon>Agaricomycetes</taxon>
        <taxon>Agaricomycetidae</taxon>
        <taxon>Agaricales</taxon>
        <taxon>Marasmiineae</taxon>
        <taxon>Marasmiaceae</taxon>
        <taxon>Marasmius</taxon>
    </lineage>
</organism>